<dbReference type="UniPathway" id="UPA00084">
    <property type="reaction ID" value="UER00504"/>
</dbReference>
<comment type="catalytic activity">
    <reaction evidence="1">
        <text>a 1,2-diacyl-sn-glycero-3-phospho-(1'-sn-glycero-3'-phosphate) + H2O = a 1,2-diacyl-sn-glycero-3-phospho-(1'-sn-glycerol) + phosphate</text>
        <dbReference type="Rhea" id="RHEA:33751"/>
        <dbReference type="ChEBI" id="CHEBI:15377"/>
        <dbReference type="ChEBI" id="CHEBI:43474"/>
        <dbReference type="ChEBI" id="CHEBI:60110"/>
        <dbReference type="ChEBI" id="CHEBI:64716"/>
        <dbReference type="EC" id="3.1.3.27"/>
    </reaction>
</comment>
<keyword evidence="1" id="KW-0460">Magnesium</keyword>
<feature type="transmembrane region" description="Helical" evidence="2">
    <location>
        <begin position="52"/>
        <end position="73"/>
    </location>
</feature>
<accession>A0A840G284</accession>
<keyword evidence="1" id="KW-0479">Metal-binding</keyword>
<sequence>MLKKSTAPGWRFLFTHPAHFIACGCGSGLSPWAPGTIGTLFAWASFPLLQLLMTGTTLLAFLVLAFIIGVAAAQRTGADLGVVDHGSIVWDEIVPFWAVLFFCPDGWAWQTAAFFLFRFFDIVKPQPARYFDEHVKNGFGVMTDDAFAAAYTVAVLLAAQALLSHFALI</sequence>
<keyword evidence="5" id="KW-1185">Reference proteome</keyword>
<dbReference type="PANTHER" id="PTHR36305:SF1">
    <property type="entry name" value="PHOSPHATIDYLGLYCEROPHOSPHATASE A"/>
    <property type="match status" value="1"/>
</dbReference>
<dbReference type="Pfam" id="PF04608">
    <property type="entry name" value="PgpA"/>
    <property type="match status" value="1"/>
</dbReference>
<feature type="transmembrane region" description="Helical" evidence="2">
    <location>
        <begin position="146"/>
        <end position="168"/>
    </location>
</feature>
<dbReference type="InterPro" id="IPR007686">
    <property type="entry name" value="YutG/PgpA"/>
</dbReference>
<dbReference type="PANTHER" id="PTHR36305">
    <property type="entry name" value="PHOSPHATIDYLGLYCEROPHOSPHATASE A"/>
    <property type="match status" value="1"/>
</dbReference>
<dbReference type="GO" id="GO:0046872">
    <property type="term" value="F:metal ion binding"/>
    <property type="evidence" value="ECO:0007669"/>
    <property type="project" value="UniProtKB-KW"/>
</dbReference>
<dbReference type="PIRSF" id="PIRSF006162">
    <property type="entry name" value="PgpA"/>
    <property type="match status" value="1"/>
</dbReference>
<dbReference type="EC" id="3.1.3.27" evidence="1"/>
<dbReference type="CDD" id="cd06971">
    <property type="entry name" value="PgpA"/>
    <property type="match status" value="1"/>
</dbReference>
<comment type="subcellular location">
    <subcellularLocation>
        <location evidence="1">Cell inner membrane</location>
        <topology evidence="1">Multi-pass membrane protein</topology>
    </subcellularLocation>
</comment>
<dbReference type="InterPro" id="IPR026037">
    <property type="entry name" value="PgpA"/>
</dbReference>
<feature type="transmembrane region" description="Helical" evidence="2">
    <location>
        <begin position="12"/>
        <end position="32"/>
    </location>
</feature>
<keyword evidence="1" id="KW-0595">Phospholipid degradation</keyword>
<evidence type="ECO:0000256" key="1">
    <source>
        <dbReference type="PIRNR" id="PIRNR006162"/>
    </source>
</evidence>
<reference evidence="4 5" key="1">
    <citation type="submission" date="2020-08" db="EMBL/GenBank/DDBJ databases">
        <title>Genome sequencing of Purple Non-Sulfur Bacteria from various extreme environments.</title>
        <authorList>
            <person name="Mayer M."/>
        </authorList>
    </citation>
    <scope>NUCLEOTIDE SEQUENCE [LARGE SCALE GENOMIC DNA]</scope>
    <source>
        <strain evidence="4 5">2761</strain>
    </source>
</reference>
<comment type="pathway">
    <text evidence="1">Phospholipid metabolism; phosphatidylglycerol biosynthesis; phosphatidylglycerol from CDP-diacylglycerol: step 2/2.</text>
</comment>
<dbReference type="GO" id="GO:0009395">
    <property type="term" value="P:phospholipid catabolic process"/>
    <property type="evidence" value="ECO:0007669"/>
    <property type="project" value="UniProtKB-KW"/>
</dbReference>
<keyword evidence="1 4" id="KW-0378">Hydrolase</keyword>
<evidence type="ECO:0000259" key="3">
    <source>
        <dbReference type="Pfam" id="PF04608"/>
    </source>
</evidence>
<keyword evidence="1 2" id="KW-0812">Transmembrane</keyword>
<dbReference type="PROSITE" id="PS51257">
    <property type="entry name" value="PROKAR_LIPOPROTEIN"/>
    <property type="match status" value="1"/>
</dbReference>
<keyword evidence="1" id="KW-0443">Lipid metabolism</keyword>
<keyword evidence="1" id="KW-1208">Phospholipid metabolism</keyword>
<dbReference type="GO" id="GO:0008962">
    <property type="term" value="F:phosphatidylglycerophosphatase activity"/>
    <property type="evidence" value="ECO:0007669"/>
    <property type="project" value="UniProtKB-EC"/>
</dbReference>
<keyword evidence="1" id="KW-0442">Lipid degradation</keyword>
<evidence type="ECO:0000313" key="5">
    <source>
        <dbReference type="Proteomes" id="UP000587070"/>
    </source>
</evidence>
<evidence type="ECO:0000256" key="2">
    <source>
        <dbReference type="SAM" id="Phobius"/>
    </source>
</evidence>
<comment type="caution">
    <text evidence="4">The sequence shown here is derived from an EMBL/GenBank/DDBJ whole genome shotgun (WGS) entry which is preliminary data.</text>
</comment>
<dbReference type="RefSeq" id="WP_228273610.1">
    <property type="nucleotide sequence ID" value="NZ_JACIGE010000001.1"/>
</dbReference>
<keyword evidence="1" id="KW-0997">Cell inner membrane</keyword>
<dbReference type="Proteomes" id="UP000587070">
    <property type="component" value="Unassembled WGS sequence"/>
</dbReference>
<name>A0A840G284_RHOTE</name>
<dbReference type="GO" id="GO:0006655">
    <property type="term" value="P:phosphatidylglycerol biosynthetic process"/>
    <property type="evidence" value="ECO:0007669"/>
    <property type="project" value="UniProtKB-UniPathway"/>
</dbReference>
<dbReference type="SUPFAM" id="SSF101307">
    <property type="entry name" value="YutG-like"/>
    <property type="match status" value="1"/>
</dbReference>
<gene>
    <name evidence="4" type="ORF">GGD90_000415</name>
</gene>
<keyword evidence="2" id="KW-1133">Transmembrane helix</keyword>
<keyword evidence="1" id="KW-1003">Cell membrane</keyword>
<evidence type="ECO:0000313" key="4">
    <source>
        <dbReference type="EMBL" id="MBB4246066.1"/>
    </source>
</evidence>
<keyword evidence="1 2" id="KW-0472">Membrane</keyword>
<comment type="cofactor">
    <cofactor evidence="1">
        <name>Mg(2+)</name>
        <dbReference type="ChEBI" id="CHEBI:18420"/>
    </cofactor>
</comment>
<dbReference type="AlphaFoldDB" id="A0A840G284"/>
<dbReference type="GO" id="GO:0005886">
    <property type="term" value="C:plasma membrane"/>
    <property type="evidence" value="ECO:0007669"/>
    <property type="project" value="UniProtKB-SubCell"/>
</dbReference>
<dbReference type="InterPro" id="IPR036681">
    <property type="entry name" value="PgpA-like_sf"/>
</dbReference>
<dbReference type="EMBL" id="JACIGE010000001">
    <property type="protein sequence ID" value="MBB4246066.1"/>
    <property type="molecule type" value="Genomic_DNA"/>
</dbReference>
<proteinExistence type="predicted"/>
<feature type="domain" description="YutG/PgpA" evidence="3">
    <location>
        <begin position="21"/>
        <end position="159"/>
    </location>
</feature>
<organism evidence="4 5">
    <name type="scientific">Rhodocyclus tenuis</name>
    <name type="common">Rhodospirillum tenue</name>
    <dbReference type="NCBI Taxonomy" id="1066"/>
    <lineage>
        <taxon>Bacteria</taxon>
        <taxon>Pseudomonadati</taxon>
        <taxon>Pseudomonadota</taxon>
        <taxon>Betaproteobacteria</taxon>
        <taxon>Rhodocyclales</taxon>
        <taxon>Rhodocyclaceae</taxon>
        <taxon>Rhodocyclus</taxon>
    </lineage>
</organism>
<feature type="transmembrane region" description="Helical" evidence="2">
    <location>
        <begin position="94"/>
        <end position="117"/>
    </location>
</feature>
<protein>
    <recommendedName>
        <fullName evidence="1">Phosphatidylglycerophosphatase A</fullName>
        <ecNumber evidence="1">3.1.3.27</ecNumber>
    </recommendedName>
    <alternativeName>
        <fullName evidence="1">Phosphatidylglycerolphosphate phosphatase A</fullName>
    </alternativeName>
</protein>
<comment type="function">
    <text evidence="1">Lipid phosphatase which dephosphorylates phosphatidylglycerophosphate (PGP) to phosphatidylglycerol (PG).</text>
</comment>